<evidence type="ECO:0000313" key="4">
    <source>
        <dbReference type="Proteomes" id="UP000185183"/>
    </source>
</evidence>
<evidence type="ECO:0000256" key="2">
    <source>
        <dbReference type="SAM" id="Phobius"/>
    </source>
</evidence>
<organism evidence="3 4">
    <name type="scientific">Mycobacteroides abscessus subsp. bolletii</name>
    <dbReference type="NCBI Taxonomy" id="319705"/>
    <lineage>
        <taxon>Bacteria</taxon>
        <taxon>Bacillati</taxon>
        <taxon>Actinomycetota</taxon>
        <taxon>Actinomycetes</taxon>
        <taxon>Mycobacteriales</taxon>
        <taxon>Mycobacteriaceae</taxon>
        <taxon>Mycobacteroides</taxon>
        <taxon>Mycobacteroides abscessus</taxon>
    </lineage>
</organism>
<dbReference type="AlphaFoldDB" id="A0A9Q7S9Y7"/>
<feature type="region of interest" description="Disordered" evidence="1">
    <location>
        <begin position="1"/>
        <end position="37"/>
    </location>
</feature>
<keyword evidence="2" id="KW-0472">Membrane</keyword>
<reference evidence="3 4" key="1">
    <citation type="submission" date="2016-11" db="EMBL/GenBank/DDBJ databases">
        <authorList>
            <consortium name="Pathogen Informatics"/>
        </authorList>
    </citation>
    <scope>NUCLEOTIDE SEQUENCE [LARGE SCALE GENOMIC DNA]</scope>
    <source>
        <strain evidence="3 4">968</strain>
    </source>
</reference>
<keyword evidence="2" id="KW-0812">Transmembrane</keyword>
<gene>
    <name evidence="3" type="ORF">SAMEA2275694_00121</name>
</gene>
<protein>
    <recommendedName>
        <fullName evidence="5">Transmembrane protein</fullName>
    </recommendedName>
</protein>
<evidence type="ECO:0000256" key="1">
    <source>
        <dbReference type="SAM" id="MobiDB-lite"/>
    </source>
</evidence>
<feature type="transmembrane region" description="Helical" evidence="2">
    <location>
        <begin position="73"/>
        <end position="94"/>
    </location>
</feature>
<dbReference type="Proteomes" id="UP000185183">
    <property type="component" value="Unassembled WGS sequence"/>
</dbReference>
<sequence length="123" mass="12693">MSTRHPEGLPSGGPIAKYTDNTQDISPPGEVDAGKGEEYQRGRAYIRPAPDFGQSKASLRFGQLEFNANGKGAAALLVIGVVGSVVTLGVSAYLSLPIAVVITMGALPVALASLLILIGMLRS</sequence>
<name>A0A9Q7S9Y7_9MYCO</name>
<evidence type="ECO:0008006" key="5">
    <source>
        <dbReference type="Google" id="ProtNLM"/>
    </source>
</evidence>
<accession>A0A9Q7S9Y7</accession>
<proteinExistence type="predicted"/>
<dbReference type="RefSeq" id="WP_074357413.1">
    <property type="nucleotide sequence ID" value="NZ_FSCP01000001.1"/>
</dbReference>
<dbReference type="EMBL" id="FSFA01000001">
    <property type="protein sequence ID" value="SHW80036.1"/>
    <property type="molecule type" value="Genomic_DNA"/>
</dbReference>
<comment type="caution">
    <text evidence="3">The sequence shown here is derived from an EMBL/GenBank/DDBJ whole genome shotgun (WGS) entry which is preliminary data.</text>
</comment>
<feature type="transmembrane region" description="Helical" evidence="2">
    <location>
        <begin position="100"/>
        <end position="121"/>
    </location>
</feature>
<keyword evidence="2" id="KW-1133">Transmembrane helix</keyword>
<evidence type="ECO:0000313" key="3">
    <source>
        <dbReference type="EMBL" id="SHW80036.1"/>
    </source>
</evidence>